<dbReference type="SUPFAM" id="SSF48452">
    <property type="entry name" value="TPR-like"/>
    <property type="match status" value="1"/>
</dbReference>
<keyword evidence="3" id="KW-0804">Transcription</keyword>
<feature type="transmembrane region" description="Helical" evidence="4">
    <location>
        <begin position="363"/>
        <end position="383"/>
    </location>
</feature>
<dbReference type="SMART" id="SM00342">
    <property type="entry name" value="HTH_ARAC"/>
    <property type="match status" value="1"/>
</dbReference>
<protein>
    <submittedName>
        <fullName evidence="6">Helix-turn-helix transcriptional regulator</fullName>
    </submittedName>
</protein>
<dbReference type="InterPro" id="IPR011990">
    <property type="entry name" value="TPR-like_helical_dom_sf"/>
</dbReference>
<dbReference type="Pfam" id="PF12833">
    <property type="entry name" value="HTH_18"/>
    <property type="match status" value="1"/>
</dbReference>
<dbReference type="GO" id="GO:0043565">
    <property type="term" value="F:sequence-specific DNA binding"/>
    <property type="evidence" value="ECO:0007669"/>
    <property type="project" value="InterPro"/>
</dbReference>
<feature type="domain" description="HTH araC/xylS-type" evidence="5">
    <location>
        <begin position="434"/>
        <end position="539"/>
    </location>
</feature>
<proteinExistence type="predicted"/>
<dbReference type="GO" id="GO:0003700">
    <property type="term" value="F:DNA-binding transcription factor activity"/>
    <property type="evidence" value="ECO:0007669"/>
    <property type="project" value="InterPro"/>
</dbReference>
<evidence type="ECO:0000313" key="6">
    <source>
        <dbReference type="EMBL" id="BFO71433.1"/>
    </source>
</evidence>
<keyword evidence="4" id="KW-0472">Membrane</keyword>
<dbReference type="InterPro" id="IPR018062">
    <property type="entry name" value="HTH_AraC-typ_CS"/>
</dbReference>
<evidence type="ECO:0000256" key="3">
    <source>
        <dbReference type="ARBA" id="ARBA00023163"/>
    </source>
</evidence>
<dbReference type="AlphaFoldDB" id="A0AB33IP59"/>
<keyword evidence="1" id="KW-0805">Transcription regulation</keyword>
<dbReference type="Gene3D" id="1.25.40.10">
    <property type="entry name" value="Tetratricopeptide repeat domain"/>
    <property type="match status" value="1"/>
</dbReference>
<dbReference type="PROSITE" id="PS01124">
    <property type="entry name" value="HTH_ARAC_FAMILY_2"/>
    <property type="match status" value="1"/>
</dbReference>
<evidence type="ECO:0000256" key="4">
    <source>
        <dbReference type="SAM" id="Phobius"/>
    </source>
</evidence>
<name>A0AB33IP59_9BACT</name>
<dbReference type="PANTHER" id="PTHR43280">
    <property type="entry name" value="ARAC-FAMILY TRANSCRIPTIONAL REGULATOR"/>
    <property type="match status" value="1"/>
</dbReference>
<evidence type="ECO:0000259" key="5">
    <source>
        <dbReference type="PROSITE" id="PS01124"/>
    </source>
</evidence>
<organism evidence="6">
    <name type="scientific">Prevotella sp. GTC17253</name>
    <dbReference type="NCBI Taxonomy" id="3236793"/>
    <lineage>
        <taxon>Bacteria</taxon>
        <taxon>Pseudomonadati</taxon>
        <taxon>Bacteroidota</taxon>
        <taxon>Bacteroidia</taxon>
        <taxon>Bacteroidales</taxon>
        <taxon>Prevotellaceae</taxon>
        <taxon>Prevotella</taxon>
    </lineage>
</organism>
<dbReference type="EMBL" id="AP035785">
    <property type="protein sequence ID" value="BFO71433.1"/>
    <property type="molecule type" value="Genomic_DNA"/>
</dbReference>
<keyword evidence="2" id="KW-0238">DNA-binding</keyword>
<dbReference type="InterPro" id="IPR009057">
    <property type="entry name" value="Homeodomain-like_sf"/>
</dbReference>
<dbReference type="PROSITE" id="PS00041">
    <property type="entry name" value="HTH_ARAC_FAMILY_1"/>
    <property type="match status" value="1"/>
</dbReference>
<dbReference type="Gene3D" id="1.10.10.60">
    <property type="entry name" value="Homeodomain-like"/>
    <property type="match status" value="2"/>
</dbReference>
<reference evidence="6" key="1">
    <citation type="submission" date="2024-07" db="EMBL/GenBank/DDBJ databases">
        <title>Complete genome sequence of Prevotella sp. YM-2024 GTC17253.</title>
        <authorList>
            <person name="Hayashi M."/>
            <person name="Muto Y."/>
            <person name="Tanaka K."/>
            <person name="Niwa H."/>
        </authorList>
    </citation>
    <scope>NUCLEOTIDE SEQUENCE</scope>
    <source>
        <strain evidence="6">GTC17253</strain>
    </source>
</reference>
<accession>A0AB33IP59</accession>
<dbReference type="SUPFAM" id="SSF46689">
    <property type="entry name" value="Homeodomain-like"/>
    <property type="match status" value="1"/>
</dbReference>
<gene>
    <name evidence="6" type="ORF">GTC17253_13990</name>
</gene>
<sequence length="552" mass="65133">MMTCSPVQADSKKLSCDEIKEYNVYSYTLRKPERAYAIIQELKRAGKTPAFDMHRIEGDYYFNRSYYFQALFYYKRMLSTHETSRDIEKQTETYRRLIPCYKELHNFISMKYYAEQLLECSRKADDIQMEATALFAIGEATHAYGKRKEAYKHMWSAIETLKQDGLAENYDLAYYFYITIAEYQQRDRLPRQASHTLDLIRKEFNHAIYPNGSGLEVLTSMRLKDIYAHRTVLAWMQGKTTESQAWYEMFKTVGNDSCYNYQDLHPYLAANNKQADIEHYVDVRKAYLKSIQDTLGKDYIAISQMLITAYINKGEYQKANALLQQVNKTYDQKNNMERRAMMQELSSTNQLYEQKMDMKRLQVYCMLGIVVSLIAFIAFYLWWTIRTRRIMVTKNRRMAATINELIKYKDLNAKQERLISTTAIPSTTPKDKNEILYNKVKAYLAQPDVFTRSSLNREELLERFNIPKNLFSSLFTQYEGISYTQYLTNIRLEHAVHMLKEYPQYSIDYVAEQSGMSVPTLYRLFSQKYGMTPAEYRENSGHEIESCPNDSN</sequence>
<evidence type="ECO:0000256" key="2">
    <source>
        <dbReference type="ARBA" id="ARBA00023125"/>
    </source>
</evidence>
<keyword evidence="4" id="KW-0812">Transmembrane</keyword>
<dbReference type="PANTHER" id="PTHR43280:SF2">
    <property type="entry name" value="HTH-TYPE TRANSCRIPTIONAL REGULATOR EXSA"/>
    <property type="match status" value="1"/>
</dbReference>
<evidence type="ECO:0000256" key="1">
    <source>
        <dbReference type="ARBA" id="ARBA00023015"/>
    </source>
</evidence>
<keyword evidence="4" id="KW-1133">Transmembrane helix</keyword>
<dbReference type="InterPro" id="IPR018060">
    <property type="entry name" value="HTH_AraC"/>
</dbReference>